<name>A0A2J9V1Z3_VIBMI</name>
<organism evidence="5 6">
    <name type="scientific">Vibrio mimicus</name>
    <dbReference type="NCBI Taxonomy" id="674"/>
    <lineage>
        <taxon>Bacteria</taxon>
        <taxon>Pseudomonadati</taxon>
        <taxon>Pseudomonadota</taxon>
        <taxon>Gammaproteobacteria</taxon>
        <taxon>Vibrionales</taxon>
        <taxon>Vibrionaceae</taxon>
        <taxon>Vibrio</taxon>
    </lineage>
</organism>
<dbReference type="GO" id="GO:0016757">
    <property type="term" value="F:glycosyltransferase activity"/>
    <property type="evidence" value="ECO:0007669"/>
    <property type="project" value="UniProtKB-KW"/>
</dbReference>
<dbReference type="PANTHER" id="PTHR12526:SF640">
    <property type="entry name" value="COLANIC ACID BIOSYNTHESIS GLYCOSYLTRANSFERASE WCAL-RELATED"/>
    <property type="match status" value="1"/>
</dbReference>
<accession>A0A2J9V1Z3</accession>
<sequence>MKSILVVSVPNHSKGGVASVVSTFMSNKFINEKYNMVYYFSHETGGFFTKHLSFLIVFFKFPVFLWLNKFNGAHVHGSLKGSFFRKTFFLFWLKIYNIPVIYQCHAAQVDSFFSNEIKKRLVNKIFQQYDLRLCLGNFWKDKFEKITKLEWNVLPNPVAKFSFDKIEHDSFNLLFMGELSNRKGIKDLIQAFVLVKHENAKLYIAGNGDIKRLMELCNKLGINDRVEFLGWIDSIKKSDLLSIADVVILPSYAEGLPISVLEAMSANIAVIATPVGAVSDAITHNVNGLLVTPGKIDELADAINDLGYDKEKRQKFAELGRKKFNESFHEDIVAHKILEFYDRLTNECGVSK</sequence>
<dbReference type="CDD" id="cd03801">
    <property type="entry name" value="GT4_PimA-like"/>
    <property type="match status" value="1"/>
</dbReference>
<dbReference type="Pfam" id="PF00534">
    <property type="entry name" value="Glycos_transf_1"/>
    <property type="match status" value="1"/>
</dbReference>
<evidence type="ECO:0000256" key="3">
    <source>
        <dbReference type="ARBA" id="ARBA00022679"/>
    </source>
</evidence>
<evidence type="ECO:0000313" key="5">
    <source>
        <dbReference type="EMBL" id="PNM57773.1"/>
    </source>
</evidence>
<evidence type="ECO:0000256" key="2">
    <source>
        <dbReference type="ARBA" id="ARBA00022676"/>
    </source>
</evidence>
<gene>
    <name evidence="5" type="ORF">AL544_017875</name>
</gene>
<protein>
    <submittedName>
        <fullName evidence="5">Glycosyltransferase family 1 protein</fullName>
    </submittedName>
</protein>
<evidence type="ECO:0000313" key="6">
    <source>
        <dbReference type="Proteomes" id="UP000053748"/>
    </source>
</evidence>
<feature type="domain" description="Glycosyl transferase family 1" evidence="4">
    <location>
        <begin position="166"/>
        <end position="322"/>
    </location>
</feature>
<comment type="caution">
    <text evidence="5">The sequence shown here is derived from an EMBL/GenBank/DDBJ whole genome shotgun (WGS) entry which is preliminary data.</text>
</comment>
<comment type="similarity">
    <text evidence="1">Belongs to the glycosyltransferase group 1 family. Glycosyltransferase 4 subfamily.</text>
</comment>
<dbReference type="PANTHER" id="PTHR12526">
    <property type="entry name" value="GLYCOSYLTRANSFERASE"/>
    <property type="match status" value="1"/>
</dbReference>
<dbReference type="Gene3D" id="3.40.50.2000">
    <property type="entry name" value="Glycogen Phosphorylase B"/>
    <property type="match status" value="2"/>
</dbReference>
<dbReference type="AlphaFoldDB" id="A0A2J9V1Z3"/>
<dbReference type="EMBL" id="LOSJ02000002">
    <property type="protein sequence ID" value="PNM57773.1"/>
    <property type="molecule type" value="Genomic_DNA"/>
</dbReference>
<reference evidence="5" key="1">
    <citation type="submission" date="2017-12" db="EMBL/GenBank/DDBJ databases">
        <title>FDA dAtabase for Regulatory Grade micrObial Sequences (FDA-ARGOS): Supporting development and validation of Infectious Disease Dx tests.</title>
        <authorList>
            <person name="Hoffmann M."/>
            <person name="Allard M."/>
            <person name="Evans P."/>
            <person name="Brown E."/>
            <person name="Tallon L.J."/>
            <person name="Sadzewicz L."/>
            <person name="Sengamalay N."/>
            <person name="Ott S."/>
            <person name="Godinez A."/>
            <person name="Nagaraj S."/>
            <person name="Vavikolanu K."/>
            <person name="Aluvathingal J."/>
            <person name="Nadendla S."/>
            <person name="Hobson J."/>
            <person name="Sichtig H."/>
        </authorList>
    </citation>
    <scope>NUCLEOTIDE SEQUENCE [LARGE SCALE GENOMIC DNA]</scope>
    <source>
        <strain evidence="5">FDAARGOS_113</strain>
    </source>
</reference>
<evidence type="ECO:0000259" key="4">
    <source>
        <dbReference type="Pfam" id="PF00534"/>
    </source>
</evidence>
<dbReference type="SUPFAM" id="SSF53756">
    <property type="entry name" value="UDP-Glycosyltransferase/glycogen phosphorylase"/>
    <property type="match status" value="1"/>
</dbReference>
<dbReference type="Proteomes" id="UP000053748">
    <property type="component" value="Unassembled WGS sequence"/>
</dbReference>
<dbReference type="InterPro" id="IPR001296">
    <property type="entry name" value="Glyco_trans_1"/>
</dbReference>
<keyword evidence="6" id="KW-1185">Reference proteome</keyword>
<keyword evidence="3" id="KW-0808">Transferase</keyword>
<dbReference type="RefSeq" id="WP_000836183.1">
    <property type="nucleotide sequence ID" value="NZ_CAWMSS010000001.1"/>
</dbReference>
<dbReference type="OrthoDB" id="9768937at2"/>
<keyword evidence="2" id="KW-0328">Glycosyltransferase</keyword>
<proteinExistence type="inferred from homology"/>
<evidence type="ECO:0000256" key="1">
    <source>
        <dbReference type="ARBA" id="ARBA00009481"/>
    </source>
</evidence>
<dbReference type="GO" id="GO:1901135">
    <property type="term" value="P:carbohydrate derivative metabolic process"/>
    <property type="evidence" value="ECO:0007669"/>
    <property type="project" value="UniProtKB-ARBA"/>
</dbReference>